<dbReference type="PANTHER" id="PTHR43394:SF1">
    <property type="entry name" value="ATP-BINDING CASSETTE SUB-FAMILY B MEMBER 10, MITOCHONDRIAL"/>
    <property type="match status" value="1"/>
</dbReference>
<feature type="transmembrane region" description="Helical" evidence="8">
    <location>
        <begin position="125"/>
        <end position="151"/>
    </location>
</feature>
<dbReference type="PROSITE" id="PS50893">
    <property type="entry name" value="ABC_TRANSPORTER_2"/>
    <property type="match status" value="1"/>
</dbReference>
<evidence type="ECO:0000256" key="8">
    <source>
        <dbReference type="SAM" id="Phobius"/>
    </source>
</evidence>
<evidence type="ECO:0000256" key="4">
    <source>
        <dbReference type="ARBA" id="ARBA00022840"/>
    </source>
</evidence>
<evidence type="ECO:0000259" key="10">
    <source>
        <dbReference type="PROSITE" id="PS50929"/>
    </source>
</evidence>
<dbReference type="CDD" id="cd18780">
    <property type="entry name" value="ABC_6TM_AtABCB27_like"/>
    <property type="match status" value="1"/>
</dbReference>
<evidence type="ECO:0000313" key="11">
    <source>
        <dbReference type="EMBL" id="KAH6585579.1"/>
    </source>
</evidence>
<feature type="domain" description="ABC transporter" evidence="9">
    <location>
        <begin position="560"/>
        <end position="801"/>
    </location>
</feature>
<dbReference type="CDD" id="cd03249">
    <property type="entry name" value="ABC_MTABC3_MDL1_MDL2"/>
    <property type="match status" value="1"/>
</dbReference>
<accession>A0ABQ8ERV8</accession>
<comment type="caution">
    <text evidence="11">The sequence shown here is derived from an EMBL/GenBank/DDBJ whole genome shotgun (WGS) entry which is preliminary data.</text>
</comment>
<protein>
    <submittedName>
        <fullName evidence="11">Uncharacterized protein</fullName>
    </submittedName>
</protein>
<feature type="compositionally biased region" description="Polar residues" evidence="7">
    <location>
        <begin position="8"/>
        <end position="21"/>
    </location>
</feature>
<feature type="transmembrane region" description="Helical" evidence="8">
    <location>
        <begin position="362"/>
        <end position="380"/>
    </location>
</feature>
<dbReference type="PANTHER" id="PTHR43394">
    <property type="entry name" value="ATP-DEPENDENT PERMEASE MDL1, MITOCHONDRIAL"/>
    <property type="match status" value="1"/>
</dbReference>
<dbReference type="Pfam" id="PF00005">
    <property type="entry name" value="ABC_tran"/>
    <property type="match status" value="1"/>
</dbReference>
<dbReference type="Pfam" id="PF00664">
    <property type="entry name" value="ABC_membrane"/>
    <property type="match status" value="1"/>
</dbReference>
<dbReference type="EMBL" id="JAFCIX010000580">
    <property type="protein sequence ID" value="KAH6585579.1"/>
    <property type="molecule type" value="Genomic_DNA"/>
</dbReference>
<keyword evidence="5 8" id="KW-1133">Transmembrane helix</keyword>
<keyword evidence="12" id="KW-1185">Reference proteome</keyword>
<dbReference type="SMART" id="SM00382">
    <property type="entry name" value="AAA"/>
    <property type="match status" value="1"/>
</dbReference>
<name>A0ABQ8ERV8_9FUNG</name>
<evidence type="ECO:0000256" key="6">
    <source>
        <dbReference type="ARBA" id="ARBA00023136"/>
    </source>
</evidence>
<feature type="transmembrane region" description="Helical" evidence="8">
    <location>
        <begin position="51"/>
        <end position="72"/>
    </location>
</feature>
<sequence length="926" mass="100290">MPVDIETGPSQDPSSTASTRENAVDATAHSTADAAMNAASSDQPCFPVYRLLALDLVLVLLLLIVSGLFVSAPSTFGGYLYDSIVNALAWDHSLFDLALLSIGRALVTLTFAMTARKYVLVRNSAIAAITLQCFAATTVAITAAKLILLAFAPVSHIPLPRSVIIVVVISALALAAAETTWLIGHTDAWTKQLAYVALSRSDTAEPAISGAAAGSDANASSMPSQRIRWHELASLMYPDRMLLAFGLIALLLNSATILAMPYFFGKVVDAVSTPKDSMVFMRQIMIELVIVFFLSGITGFARSLAFTLPGYRIVKRIRCRVFQAITMQDIAFFDKTSTGELISRLSSDSQVLQSALTVNISMLIRFFTQAVGSIIVLFTVSWKLTLIMFSCVPLLSIGAVLYGKRIRVLQTGFQDNLALSQTIAQEVISQIRTVRSFAKEQKSQTLYNNAINATHLVGVRISIYQAGFMCLTGVLPQLAVALVLYSGAVMVINGEITGGLLTSFLLYTMTLAMSFGVLSSLFGEFMQAIGSSQRIFEIMDTVPEIPLSGGAVIRDFNGKIEFKDVGFSYPVREDAVVLKDVSLVLEPGTVLALVGPSGQGKTTIMSLILRFYDVDKGSIVLDDRLDIRVVDPMWYRREIGYVSQESVLFSGTIFENICYGWHRTDRDPTEAEIVHAATQANAHQFIEELPEKYNTTVGERGAQLSGGQRQRIAIARAFLLNPKILLLDEATSALDSESEHLVQEAIDRAMEGRTVVVIAHRLSTIINATKIAVINNGAVVECGTHDELLNGNSEGIYKNLVIRQMDVRDSAEVDPLNLNSESSIARAAHDTTNDVHVGDTEEEEEGVENKVSTTSLPPLEVADNPLHITKTYVDISTSPIKAFIQAPVVPASASTSGISTGTNSSGSASTTPKSKSIWRKNKKTNR</sequence>
<feature type="compositionally biased region" description="Basic and acidic residues" evidence="7">
    <location>
        <begin position="830"/>
        <end position="839"/>
    </location>
</feature>
<feature type="region of interest" description="Disordered" evidence="7">
    <location>
        <begin position="1"/>
        <end position="23"/>
    </location>
</feature>
<feature type="compositionally biased region" description="Basic residues" evidence="7">
    <location>
        <begin position="916"/>
        <end position="926"/>
    </location>
</feature>
<dbReference type="InterPro" id="IPR027417">
    <property type="entry name" value="P-loop_NTPase"/>
</dbReference>
<dbReference type="Gene3D" id="1.20.1560.10">
    <property type="entry name" value="ABC transporter type 1, transmembrane domain"/>
    <property type="match status" value="1"/>
</dbReference>
<dbReference type="InterPro" id="IPR036640">
    <property type="entry name" value="ABC1_TM_sf"/>
</dbReference>
<feature type="transmembrane region" description="Helical" evidence="8">
    <location>
        <begin position="504"/>
        <end position="525"/>
    </location>
</feature>
<feature type="transmembrane region" description="Helical" evidence="8">
    <location>
        <begin position="284"/>
        <end position="308"/>
    </location>
</feature>
<dbReference type="InterPro" id="IPR011527">
    <property type="entry name" value="ABC1_TM_dom"/>
</dbReference>
<dbReference type="SUPFAM" id="SSF52540">
    <property type="entry name" value="P-loop containing nucleoside triphosphate hydrolases"/>
    <property type="match status" value="1"/>
</dbReference>
<feature type="transmembrane region" description="Helical" evidence="8">
    <location>
        <begin position="386"/>
        <end position="403"/>
    </location>
</feature>
<dbReference type="PROSITE" id="PS50929">
    <property type="entry name" value="ABC_TM1F"/>
    <property type="match status" value="1"/>
</dbReference>
<evidence type="ECO:0000259" key="9">
    <source>
        <dbReference type="PROSITE" id="PS50893"/>
    </source>
</evidence>
<dbReference type="InterPro" id="IPR003439">
    <property type="entry name" value="ABC_transporter-like_ATP-bd"/>
</dbReference>
<dbReference type="InterPro" id="IPR017871">
    <property type="entry name" value="ABC_transporter-like_CS"/>
</dbReference>
<evidence type="ECO:0000256" key="5">
    <source>
        <dbReference type="ARBA" id="ARBA00022989"/>
    </source>
</evidence>
<organism evidence="11 12">
    <name type="scientific">Batrachochytrium salamandrivorans</name>
    <dbReference type="NCBI Taxonomy" id="1357716"/>
    <lineage>
        <taxon>Eukaryota</taxon>
        <taxon>Fungi</taxon>
        <taxon>Fungi incertae sedis</taxon>
        <taxon>Chytridiomycota</taxon>
        <taxon>Chytridiomycota incertae sedis</taxon>
        <taxon>Chytridiomycetes</taxon>
        <taxon>Rhizophydiales</taxon>
        <taxon>Rhizophydiales incertae sedis</taxon>
        <taxon>Batrachochytrium</taxon>
    </lineage>
</organism>
<keyword evidence="3" id="KW-0547">Nucleotide-binding</keyword>
<feature type="region of interest" description="Disordered" evidence="7">
    <location>
        <begin position="830"/>
        <end position="852"/>
    </location>
</feature>
<dbReference type="Proteomes" id="UP001648503">
    <property type="component" value="Unassembled WGS sequence"/>
</dbReference>
<comment type="subcellular location">
    <subcellularLocation>
        <location evidence="1">Membrane</location>
        <topology evidence="1">Multi-pass membrane protein</topology>
    </subcellularLocation>
</comment>
<keyword evidence="6 8" id="KW-0472">Membrane</keyword>
<evidence type="ECO:0000313" key="12">
    <source>
        <dbReference type="Proteomes" id="UP001648503"/>
    </source>
</evidence>
<reference evidence="11 12" key="1">
    <citation type="submission" date="2021-02" db="EMBL/GenBank/DDBJ databases">
        <title>Variation within the Batrachochytrium salamandrivorans European outbreak.</title>
        <authorList>
            <person name="Kelly M."/>
            <person name="Pasmans F."/>
            <person name="Shea T.P."/>
            <person name="Munoz J.F."/>
            <person name="Carranza S."/>
            <person name="Cuomo C.A."/>
            <person name="Martel A."/>
        </authorList>
    </citation>
    <scope>NUCLEOTIDE SEQUENCE [LARGE SCALE GENOMIC DNA]</scope>
    <source>
        <strain evidence="11 12">AMFP18/2</strain>
    </source>
</reference>
<feature type="region of interest" description="Disordered" evidence="7">
    <location>
        <begin position="890"/>
        <end position="926"/>
    </location>
</feature>
<dbReference type="Gene3D" id="3.40.50.300">
    <property type="entry name" value="P-loop containing nucleotide triphosphate hydrolases"/>
    <property type="match status" value="1"/>
</dbReference>
<evidence type="ECO:0000256" key="1">
    <source>
        <dbReference type="ARBA" id="ARBA00004141"/>
    </source>
</evidence>
<evidence type="ECO:0000256" key="3">
    <source>
        <dbReference type="ARBA" id="ARBA00022741"/>
    </source>
</evidence>
<feature type="transmembrane region" description="Helical" evidence="8">
    <location>
        <begin position="163"/>
        <end position="183"/>
    </location>
</feature>
<feature type="transmembrane region" description="Helical" evidence="8">
    <location>
        <begin position="92"/>
        <end position="113"/>
    </location>
</feature>
<keyword evidence="2 8" id="KW-0812">Transmembrane</keyword>
<dbReference type="SUPFAM" id="SSF90123">
    <property type="entry name" value="ABC transporter transmembrane region"/>
    <property type="match status" value="1"/>
</dbReference>
<evidence type="ECO:0000256" key="7">
    <source>
        <dbReference type="SAM" id="MobiDB-lite"/>
    </source>
</evidence>
<feature type="transmembrane region" description="Helical" evidence="8">
    <location>
        <begin position="242"/>
        <end position="264"/>
    </location>
</feature>
<dbReference type="InterPro" id="IPR003593">
    <property type="entry name" value="AAA+_ATPase"/>
</dbReference>
<proteinExistence type="predicted"/>
<gene>
    <name evidence="11" type="ORF">BASA50_001188</name>
</gene>
<evidence type="ECO:0000256" key="2">
    <source>
        <dbReference type="ARBA" id="ARBA00022692"/>
    </source>
</evidence>
<dbReference type="PROSITE" id="PS00211">
    <property type="entry name" value="ABC_TRANSPORTER_1"/>
    <property type="match status" value="1"/>
</dbReference>
<dbReference type="InterPro" id="IPR039421">
    <property type="entry name" value="Type_1_exporter"/>
</dbReference>
<feature type="domain" description="ABC transmembrane type-1" evidence="10">
    <location>
        <begin position="244"/>
        <end position="527"/>
    </location>
</feature>
<keyword evidence="4" id="KW-0067">ATP-binding</keyword>
<feature type="transmembrane region" description="Helical" evidence="8">
    <location>
        <begin position="468"/>
        <end position="492"/>
    </location>
</feature>
<feature type="compositionally biased region" description="Low complexity" evidence="7">
    <location>
        <begin position="891"/>
        <end position="911"/>
    </location>
</feature>